<gene>
    <name evidence="4" type="ORF">GCM10023167_22860</name>
</gene>
<dbReference type="InterPro" id="IPR011042">
    <property type="entry name" value="6-blade_b-propeller_TolB-like"/>
</dbReference>
<dbReference type="Gene3D" id="3.40.50.1820">
    <property type="entry name" value="alpha/beta hydrolase"/>
    <property type="match status" value="1"/>
</dbReference>
<comment type="caution">
    <text evidence="4">The sequence shown here is derived from an EMBL/GenBank/DDBJ whole genome shotgun (WGS) entry which is preliminary data.</text>
</comment>
<accession>A0ABP8JNZ5</accession>
<proteinExistence type="predicted"/>
<keyword evidence="5" id="KW-1185">Reference proteome</keyword>
<dbReference type="SUPFAM" id="SSF53474">
    <property type="entry name" value="alpha/beta-Hydrolases"/>
    <property type="match status" value="1"/>
</dbReference>
<feature type="region of interest" description="Disordered" evidence="2">
    <location>
        <begin position="1"/>
        <end position="20"/>
    </location>
</feature>
<evidence type="ECO:0000313" key="4">
    <source>
        <dbReference type="EMBL" id="GAA4393651.1"/>
    </source>
</evidence>
<dbReference type="Proteomes" id="UP001500642">
    <property type="component" value="Unassembled WGS sequence"/>
</dbReference>
<sequence>MMKPSDVAHLHTVTHPVRSPHDPATVLVEIARPHPDSDTTLSQLFAVDLDRPGAAPERVTHGWHDSALRFAGRTAGLLRAARDARAQLHIATGTGEARPVTDAPLGVSAFALRPDGAAAAWVAREPEPGRYGTDPDIGPEAEAPRRITRAKYLSNGVGYVLDRPARLFLTPLTAPAAGPAPAAADDATDTTGLLGAEDVPEPQRLPAPAGDVRDPQYSPSGSLLSVIADVPSGDADVDTRSTVWLVGEQEATPLDLGDVAVSHHLWLDDSTLLFTASSRAGGATDFVARTLGLHRHDRATGTTVRLTDEESVELADIAPALSRQGSVLAVTVSDGAQRIVRIPIAGTSTPSTAADLDPLTPADHVVDGLVELPDGSLVYTAGTPASAGEVHRLGSRDAAPQALTALSRIADPVIPTPIAAASPLGEIHGWVAMPRGEGPFPVILNIHGGPFAQYSHALFDETQVLVEAGYGVVWSNPRGSHGRGRAWGAAVQGDLADPAAADVLAVLEAALAAHPQLDPERLGIQGGSYGGYLTAMIIGSDQRFAGAIVERGYLVPQSFIGTSDIGRFFSEGYTGTDPEDIARQSPLGRVPAVRTPTLVMHSELDHRCPLEQAQQYFAALQRAGVPSELLVFPGENHELSRSGRPRHRIQRFEAVLDWWSRVFAPGSRAPAADGAPGTGEQD</sequence>
<feature type="region of interest" description="Disordered" evidence="2">
    <location>
        <begin position="176"/>
        <end position="216"/>
    </location>
</feature>
<dbReference type="PANTHER" id="PTHR42776">
    <property type="entry name" value="SERINE PEPTIDASE S9 FAMILY MEMBER"/>
    <property type="match status" value="1"/>
</dbReference>
<feature type="compositionally biased region" description="Low complexity" evidence="2">
    <location>
        <begin position="176"/>
        <end position="196"/>
    </location>
</feature>
<dbReference type="InterPro" id="IPR029058">
    <property type="entry name" value="AB_hydrolase_fold"/>
</dbReference>
<dbReference type="EMBL" id="BAABGL010000018">
    <property type="protein sequence ID" value="GAA4393651.1"/>
    <property type="molecule type" value="Genomic_DNA"/>
</dbReference>
<evidence type="ECO:0000259" key="3">
    <source>
        <dbReference type="Pfam" id="PF00326"/>
    </source>
</evidence>
<dbReference type="RefSeq" id="WP_345032215.1">
    <property type="nucleotide sequence ID" value="NZ_BAABGL010000018.1"/>
</dbReference>
<reference evidence="5" key="1">
    <citation type="journal article" date="2019" name="Int. J. Syst. Evol. Microbiol.">
        <title>The Global Catalogue of Microorganisms (GCM) 10K type strain sequencing project: providing services to taxonomists for standard genome sequencing and annotation.</title>
        <authorList>
            <consortium name="The Broad Institute Genomics Platform"/>
            <consortium name="The Broad Institute Genome Sequencing Center for Infectious Disease"/>
            <person name="Wu L."/>
            <person name="Ma J."/>
        </authorList>
    </citation>
    <scope>NUCLEOTIDE SEQUENCE [LARGE SCALE GENOMIC DNA]</scope>
    <source>
        <strain evidence="5">JCM 17808</strain>
    </source>
</reference>
<dbReference type="Pfam" id="PF00326">
    <property type="entry name" value="Peptidase_S9"/>
    <property type="match status" value="1"/>
</dbReference>
<dbReference type="PANTHER" id="PTHR42776:SF27">
    <property type="entry name" value="DIPEPTIDYL PEPTIDASE FAMILY MEMBER 6"/>
    <property type="match status" value="1"/>
</dbReference>
<keyword evidence="1" id="KW-0378">Hydrolase</keyword>
<protein>
    <submittedName>
        <fullName evidence="4">S9 family peptidase</fullName>
    </submittedName>
</protein>
<dbReference type="SUPFAM" id="SSF82171">
    <property type="entry name" value="DPP6 N-terminal domain-like"/>
    <property type="match status" value="1"/>
</dbReference>
<organism evidence="4 5">
    <name type="scientific">Brevibacterium pityocampae</name>
    <dbReference type="NCBI Taxonomy" id="506594"/>
    <lineage>
        <taxon>Bacteria</taxon>
        <taxon>Bacillati</taxon>
        <taxon>Actinomycetota</taxon>
        <taxon>Actinomycetes</taxon>
        <taxon>Micrococcales</taxon>
        <taxon>Brevibacteriaceae</taxon>
        <taxon>Brevibacterium</taxon>
    </lineage>
</organism>
<evidence type="ECO:0000256" key="1">
    <source>
        <dbReference type="ARBA" id="ARBA00022801"/>
    </source>
</evidence>
<name>A0ABP8JNZ5_9MICO</name>
<evidence type="ECO:0000256" key="2">
    <source>
        <dbReference type="SAM" id="MobiDB-lite"/>
    </source>
</evidence>
<dbReference type="InterPro" id="IPR001375">
    <property type="entry name" value="Peptidase_S9_cat"/>
</dbReference>
<dbReference type="Gene3D" id="2.120.10.30">
    <property type="entry name" value="TolB, C-terminal domain"/>
    <property type="match status" value="1"/>
</dbReference>
<evidence type="ECO:0000313" key="5">
    <source>
        <dbReference type="Proteomes" id="UP001500642"/>
    </source>
</evidence>
<feature type="domain" description="Peptidase S9 prolyl oligopeptidase catalytic" evidence="3">
    <location>
        <begin position="461"/>
        <end position="664"/>
    </location>
</feature>